<dbReference type="Proteomes" id="UP000184442">
    <property type="component" value="Unassembled WGS sequence"/>
</dbReference>
<evidence type="ECO:0000259" key="1">
    <source>
        <dbReference type="PROSITE" id="PS51736"/>
    </source>
</evidence>
<dbReference type="InterPro" id="IPR006119">
    <property type="entry name" value="Resolv_N"/>
</dbReference>
<dbReference type="Gene3D" id="3.40.50.1390">
    <property type="entry name" value="Resolvase, N-terminal catalytic domain"/>
    <property type="match status" value="1"/>
</dbReference>
<gene>
    <name evidence="3" type="ORF">SAMN02745176_01793</name>
</gene>
<organism evidence="3 4">
    <name type="scientific">Lutispora thermophila DSM 19022</name>
    <dbReference type="NCBI Taxonomy" id="1122184"/>
    <lineage>
        <taxon>Bacteria</taxon>
        <taxon>Bacillati</taxon>
        <taxon>Bacillota</taxon>
        <taxon>Clostridia</taxon>
        <taxon>Lutisporales</taxon>
        <taxon>Lutisporaceae</taxon>
        <taxon>Lutispora</taxon>
    </lineage>
</organism>
<keyword evidence="4" id="KW-1185">Reference proteome</keyword>
<protein>
    <submittedName>
        <fullName evidence="3">Site-specific DNA recombinase</fullName>
    </submittedName>
</protein>
<feature type="domain" description="Resolvase/invertase-type recombinase catalytic" evidence="1">
    <location>
        <begin position="2"/>
        <end position="150"/>
    </location>
</feature>
<dbReference type="SUPFAM" id="SSF53041">
    <property type="entry name" value="Resolvase-like"/>
    <property type="match status" value="1"/>
</dbReference>
<dbReference type="PANTHER" id="PTHR30461:SF23">
    <property type="entry name" value="DNA RECOMBINASE-RELATED"/>
    <property type="match status" value="1"/>
</dbReference>
<evidence type="ECO:0000313" key="3">
    <source>
        <dbReference type="EMBL" id="SHI92097.1"/>
    </source>
</evidence>
<reference evidence="3 4" key="1">
    <citation type="submission" date="2016-11" db="EMBL/GenBank/DDBJ databases">
        <authorList>
            <person name="Jaros S."/>
            <person name="Januszkiewicz K."/>
            <person name="Wedrychowicz H."/>
        </authorList>
    </citation>
    <scope>NUCLEOTIDE SEQUENCE [LARGE SCALE GENOMIC DNA]</scope>
    <source>
        <strain evidence="3 4">DSM 19022</strain>
    </source>
</reference>
<dbReference type="InterPro" id="IPR036162">
    <property type="entry name" value="Resolvase-like_N_sf"/>
</dbReference>
<dbReference type="Pfam" id="PF13408">
    <property type="entry name" value="Zn_ribbon_recom"/>
    <property type="match status" value="1"/>
</dbReference>
<dbReference type="STRING" id="1122184.SAMN02745176_01793"/>
<dbReference type="GO" id="GO:0000150">
    <property type="term" value="F:DNA strand exchange activity"/>
    <property type="evidence" value="ECO:0007669"/>
    <property type="project" value="InterPro"/>
</dbReference>
<dbReference type="InterPro" id="IPR038109">
    <property type="entry name" value="DNA_bind_recomb_sf"/>
</dbReference>
<dbReference type="OrthoDB" id="9781670at2"/>
<dbReference type="Pfam" id="PF00239">
    <property type="entry name" value="Resolvase"/>
    <property type="match status" value="1"/>
</dbReference>
<proteinExistence type="predicted"/>
<evidence type="ECO:0000313" key="4">
    <source>
        <dbReference type="Proteomes" id="UP000184442"/>
    </source>
</evidence>
<sequence length="454" mass="52676">MKAAIYSRKSKYTGKGESVENQIQLCKEYGIKNLGIDEKNFIIYEDEGFSGSNTKRPEFQKMLNDIKRKKIDTIICYRLDRISRNVLDFLNLIEILNKENITFVSIREQFDTTTPIGRAMMYIASVFAQLERETIAERIRDNMLQLAKSGRWLGGNLPTGFKSQPIITKDSGGKEKKEYKLIPIQKEVNIVKEIYNKFLQFKSLSSVESYLIKNNIKTKKGMNFNRHSIKLILKNPVYAVADKNVLEYLKQEGYCICSEPNEFNGINGLISYNKTKQTPEKKIVAYNDIDQWIIAVGKHEGIITGKDWVEVQKLLLQNKSKAYRRERSTTALLSGILKCKNCGSFMRPKSMKRYDSNGQKIFYYICEKKEKSKRSSCLSKNLNGNKLDSQVQESIKEIMKSLNIAFIKPELWDSIDINIKRVFIKQIIPQILWDGEKIDIILFDNMFPQRYNSK</sequence>
<dbReference type="EMBL" id="FQZS01000011">
    <property type="protein sequence ID" value="SHI92097.1"/>
    <property type="molecule type" value="Genomic_DNA"/>
</dbReference>
<name>A0A1M6F323_9FIRM</name>
<feature type="domain" description="Recombinase" evidence="2">
    <location>
        <begin position="158"/>
        <end position="321"/>
    </location>
</feature>
<dbReference type="CDD" id="cd03768">
    <property type="entry name" value="SR_ResInv"/>
    <property type="match status" value="1"/>
</dbReference>
<dbReference type="Pfam" id="PF07508">
    <property type="entry name" value="Recombinase"/>
    <property type="match status" value="1"/>
</dbReference>
<dbReference type="RefSeq" id="WP_073025875.1">
    <property type="nucleotide sequence ID" value="NZ_FQZS01000011.1"/>
</dbReference>
<dbReference type="Gene3D" id="3.90.1750.20">
    <property type="entry name" value="Putative Large Serine Recombinase, Chain B, Domain 2"/>
    <property type="match status" value="1"/>
</dbReference>
<dbReference type="GO" id="GO:0003677">
    <property type="term" value="F:DNA binding"/>
    <property type="evidence" value="ECO:0007669"/>
    <property type="project" value="InterPro"/>
</dbReference>
<dbReference type="InterPro" id="IPR025827">
    <property type="entry name" value="Zn_ribbon_recom_dom"/>
</dbReference>
<dbReference type="AlphaFoldDB" id="A0A1M6F323"/>
<accession>A0A1M6F323</accession>
<dbReference type="InterPro" id="IPR011109">
    <property type="entry name" value="DNA_bind_recombinase_dom"/>
</dbReference>
<dbReference type="SMART" id="SM00857">
    <property type="entry name" value="Resolvase"/>
    <property type="match status" value="1"/>
</dbReference>
<dbReference type="PROSITE" id="PS51737">
    <property type="entry name" value="RECOMBINASE_DNA_BIND"/>
    <property type="match status" value="1"/>
</dbReference>
<evidence type="ECO:0000259" key="2">
    <source>
        <dbReference type="PROSITE" id="PS51737"/>
    </source>
</evidence>
<dbReference type="InterPro" id="IPR050639">
    <property type="entry name" value="SSR_resolvase"/>
</dbReference>
<dbReference type="PROSITE" id="PS51736">
    <property type="entry name" value="RECOMBINASES_3"/>
    <property type="match status" value="1"/>
</dbReference>
<dbReference type="PANTHER" id="PTHR30461">
    <property type="entry name" value="DNA-INVERTASE FROM LAMBDOID PROPHAGE"/>
    <property type="match status" value="1"/>
</dbReference>